<dbReference type="AlphaFoldDB" id="A0A154PNX0"/>
<organism evidence="1 2">
    <name type="scientific">Dufourea novaeangliae</name>
    <name type="common">Sweat bee</name>
    <dbReference type="NCBI Taxonomy" id="178035"/>
    <lineage>
        <taxon>Eukaryota</taxon>
        <taxon>Metazoa</taxon>
        <taxon>Ecdysozoa</taxon>
        <taxon>Arthropoda</taxon>
        <taxon>Hexapoda</taxon>
        <taxon>Insecta</taxon>
        <taxon>Pterygota</taxon>
        <taxon>Neoptera</taxon>
        <taxon>Endopterygota</taxon>
        <taxon>Hymenoptera</taxon>
        <taxon>Apocrita</taxon>
        <taxon>Aculeata</taxon>
        <taxon>Apoidea</taxon>
        <taxon>Anthophila</taxon>
        <taxon>Halictidae</taxon>
        <taxon>Rophitinae</taxon>
        <taxon>Dufourea</taxon>
    </lineage>
</organism>
<accession>A0A154PNX0</accession>
<sequence>MQLDAVDEPSKYVLVNPGGRTRAARKRIQVDGLSGWCRIGPADQYVRTTILFLTCSELFLERNFALGVPFD</sequence>
<dbReference type="EMBL" id="KQ435007">
    <property type="protein sequence ID" value="KZC13553.1"/>
    <property type="molecule type" value="Genomic_DNA"/>
</dbReference>
<reference evidence="1 2" key="1">
    <citation type="submission" date="2015-07" db="EMBL/GenBank/DDBJ databases">
        <title>The genome of Dufourea novaeangliae.</title>
        <authorList>
            <person name="Pan H."/>
            <person name="Kapheim K."/>
        </authorList>
    </citation>
    <scope>NUCLEOTIDE SEQUENCE [LARGE SCALE GENOMIC DNA]</scope>
    <source>
        <strain evidence="1">0120121106</strain>
        <tissue evidence="1">Whole body</tissue>
    </source>
</reference>
<name>A0A154PNX0_DUFNO</name>
<dbReference type="Proteomes" id="UP000076502">
    <property type="component" value="Unassembled WGS sequence"/>
</dbReference>
<protein>
    <submittedName>
        <fullName evidence="1">Uncharacterized protein</fullName>
    </submittedName>
</protein>
<evidence type="ECO:0000313" key="2">
    <source>
        <dbReference type="Proteomes" id="UP000076502"/>
    </source>
</evidence>
<evidence type="ECO:0000313" key="1">
    <source>
        <dbReference type="EMBL" id="KZC13553.1"/>
    </source>
</evidence>
<gene>
    <name evidence="1" type="ORF">WN55_05105</name>
</gene>
<keyword evidence="2" id="KW-1185">Reference proteome</keyword>
<proteinExistence type="predicted"/>